<evidence type="ECO:0000259" key="1">
    <source>
        <dbReference type="SMART" id="SM00225"/>
    </source>
</evidence>
<dbReference type="SUPFAM" id="SSF54695">
    <property type="entry name" value="POZ domain"/>
    <property type="match status" value="1"/>
</dbReference>
<evidence type="ECO:0000313" key="2">
    <source>
        <dbReference type="EMBL" id="CAC5409374.1"/>
    </source>
</evidence>
<evidence type="ECO:0000313" key="3">
    <source>
        <dbReference type="Proteomes" id="UP000507470"/>
    </source>
</evidence>
<dbReference type="GO" id="GO:0051260">
    <property type="term" value="P:protein homooligomerization"/>
    <property type="evidence" value="ECO:0007669"/>
    <property type="project" value="InterPro"/>
</dbReference>
<dbReference type="SMART" id="SM00225">
    <property type="entry name" value="BTB"/>
    <property type="match status" value="1"/>
</dbReference>
<reference evidence="2 3" key="1">
    <citation type="submission" date="2020-06" db="EMBL/GenBank/DDBJ databases">
        <authorList>
            <person name="Li R."/>
            <person name="Bekaert M."/>
        </authorList>
    </citation>
    <scope>NUCLEOTIDE SEQUENCE [LARGE SCALE GENOMIC DNA]</scope>
    <source>
        <strain evidence="3">wild</strain>
    </source>
</reference>
<dbReference type="EMBL" id="CACVKT020007641">
    <property type="protein sequence ID" value="CAC5409374.1"/>
    <property type="molecule type" value="Genomic_DNA"/>
</dbReference>
<dbReference type="PANTHER" id="PTHR11145:SF8">
    <property type="entry name" value="RE57120P"/>
    <property type="match status" value="1"/>
</dbReference>
<dbReference type="PANTHER" id="PTHR11145">
    <property type="entry name" value="BTB/POZ DOMAIN-CONTAINING ADAPTER FOR CUL3-MEDIATED RHOA DEGRADATION PROTEIN FAMILY MEMBER"/>
    <property type="match status" value="1"/>
</dbReference>
<dbReference type="InterPro" id="IPR011333">
    <property type="entry name" value="SKP1/BTB/POZ_sf"/>
</dbReference>
<dbReference type="Gene3D" id="3.30.420.10">
    <property type="entry name" value="Ribonuclease H-like superfamily/Ribonuclease H"/>
    <property type="match status" value="1"/>
</dbReference>
<dbReference type="InterPro" id="IPR000210">
    <property type="entry name" value="BTB/POZ_dom"/>
</dbReference>
<dbReference type="InterPro" id="IPR036397">
    <property type="entry name" value="RNaseH_sf"/>
</dbReference>
<dbReference type="GO" id="GO:0003676">
    <property type="term" value="F:nucleic acid binding"/>
    <property type="evidence" value="ECO:0007669"/>
    <property type="project" value="InterPro"/>
</dbReference>
<dbReference type="InterPro" id="IPR003131">
    <property type="entry name" value="T1-type_BTB"/>
</dbReference>
<dbReference type="InterPro" id="IPR045068">
    <property type="entry name" value="BACURD1-3"/>
</dbReference>
<dbReference type="Proteomes" id="UP000507470">
    <property type="component" value="Unassembled WGS sequence"/>
</dbReference>
<feature type="domain" description="BTB" evidence="1">
    <location>
        <begin position="292"/>
        <end position="400"/>
    </location>
</feature>
<protein>
    <recommendedName>
        <fullName evidence="1">BTB domain-containing protein</fullName>
    </recommendedName>
</protein>
<accession>A0A6J8DQD9</accession>
<dbReference type="AlphaFoldDB" id="A0A6J8DQD9"/>
<keyword evidence="3" id="KW-1185">Reference proteome</keyword>
<dbReference type="Gene3D" id="3.30.710.10">
    <property type="entry name" value="Potassium Channel Kv1.1, Chain A"/>
    <property type="match status" value="1"/>
</dbReference>
<sequence>MLSAFVSKNQKDWDDYIALLMMAYRSSEHQTTEISPYEMVFGRQITLPVDMAMGVPSSNYELPTYKTDYAYKLSGRINKIHEFARDRIKMSSDNMKRTYDRSSQLKIYKENDLVWLFNKSKPEYNKRRNEYINGNYTIPKKARQEVANKENISLPIGNVISPIRSLSSTEKQERRIILAPKELIVPPNPASYPPVLIPPPQSVSTSVFDETTITNENVVINDNFSEENTENNLNSCVISICPRQEEYNLQLTETEEYIIELPDIPNETPPPSYSPTPTHILLLRGLNEAHRKRIILNIGGTKFESFVQNFQNDPSSLLSRMLAPDSPFQLYIQEPHPSYFLDRDPRHFVHILNYLRSNCSSELSIFPRNIVHLRELQKEATFYKLEHLCTLLENRCLEILQGTVDRDII</sequence>
<name>A0A6J8DQD9_MYTCO</name>
<dbReference type="Pfam" id="PF02214">
    <property type="entry name" value="BTB_2"/>
    <property type="match status" value="1"/>
</dbReference>
<gene>
    <name evidence="2" type="ORF">MCOR_42672</name>
</gene>
<dbReference type="OrthoDB" id="6161846at2759"/>
<organism evidence="2 3">
    <name type="scientific">Mytilus coruscus</name>
    <name type="common">Sea mussel</name>
    <dbReference type="NCBI Taxonomy" id="42192"/>
    <lineage>
        <taxon>Eukaryota</taxon>
        <taxon>Metazoa</taxon>
        <taxon>Spiralia</taxon>
        <taxon>Lophotrochozoa</taxon>
        <taxon>Mollusca</taxon>
        <taxon>Bivalvia</taxon>
        <taxon>Autobranchia</taxon>
        <taxon>Pteriomorphia</taxon>
        <taxon>Mytilida</taxon>
        <taxon>Mytiloidea</taxon>
        <taxon>Mytilidae</taxon>
        <taxon>Mytilinae</taxon>
        <taxon>Mytilus</taxon>
    </lineage>
</organism>
<proteinExistence type="predicted"/>